<evidence type="ECO:0000256" key="1">
    <source>
        <dbReference type="SAM" id="Coils"/>
    </source>
</evidence>
<accession>A0A4Q2D5G2</accession>
<evidence type="ECO:0000313" key="3">
    <source>
        <dbReference type="EMBL" id="RXW14667.1"/>
    </source>
</evidence>
<dbReference type="AlphaFoldDB" id="A0A4Q2D5G2"/>
<evidence type="ECO:0000256" key="2">
    <source>
        <dbReference type="SAM" id="MobiDB-lite"/>
    </source>
</evidence>
<comment type="caution">
    <text evidence="3">The sequence shown here is derived from an EMBL/GenBank/DDBJ whole genome shotgun (WGS) entry which is preliminary data.</text>
</comment>
<sequence>MAPKSAQPKKRTATDPETHKKPSKKQKLDNSKAAPKPASANIKEEVDLYDELKFAEKELKNLEVEEQGLQKILNGLTDASEDEDEDAAEDEVFEEWNKKIDELEDRVRALS</sequence>
<name>A0A4Q2D5G2_9AGAR</name>
<proteinExistence type="predicted"/>
<feature type="coiled-coil region" evidence="1">
    <location>
        <begin position="45"/>
        <end position="79"/>
    </location>
</feature>
<keyword evidence="4" id="KW-1185">Reference proteome</keyword>
<dbReference type="EMBL" id="SDEE01000665">
    <property type="protein sequence ID" value="RXW14667.1"/>
    <property type="molecule type" value="Genomic_DNA"/>
</dbReference>
<gene>
    <name evidence="3" type="ORF">EST38_g11184</name>
</gene>
<feature type="compositionally biased region" description="Basic and acidic residues" evidence="2">
    <location>
        <begin position="12"/>
        <end position="30"/>
    </location>
</feature>
<dbReference type="Proteomes" id="UP000290288">
    <property type="component" value="Unassembled WGS sequence"/>
</dbReference>
<organism evidence="3 4">
    <name type="scientific">Candolleomyces aberdarensis</name>
    <dbReference type="NCBI Taxonomy" id="2316362"/>
    <lineage>
        <taxon>Eukaryota</taxon>
        <taxon>Fungi</taxon>
        <taxon>Dikarya</taxon>
        <taxon>Basidiomycota</taxon>
        <taxon>Agaricomycotina</taxon>
        <taxon>Agaricomycetes</taxon>
        <taxon>Agaricomycetidae</taxon>
        <taxon>Agaricales</taxon>
        <taxon>Agaricineae</taxon>
        <taxon>Psathyrellaceae</taxon>
        <taxon>Candolleomyces</taxon>
    </lineage>
</organism>
<feature type="region of interest" description="Disordered" evidence="2">
    <location>
        <begin position="1"/>
        <end position="43"/>
    </location>
</feature>
<reference evidence="3 4" key="1">
    <citation type="submission" date="2019-01" db="EMBL/GenBank/DDBJ databases">
        <title>Draft genome sequence of Psathyrella aberdarensis IHI B618.</title>
        <authorList>
            <person name="Buettner E."/>
            <person name="Kellner H."/>
        </authorList>
    </citation>
    <scope>NUCLEOTIDE SEQUENCE [LARGE SCALE GENOMIC DNA]</scope>
    <source>
        <strain evidence="3 4">IHI B618</strain>
    </source>
</reference>
<protein>
    <submittedName>
        <fullName evidence="3">Uncharacterized protein</fullName>
    </submittedName>
</protein>
<evidence type="ECO:0000313" key="4">
    <source>
        <dbReference type="Proteomes" id="UP000290288"/>
    </source>
</evidence>
<keyword evidence="1" id="KW-0175">Coiled coil</keyword>